<name>A0A8S5LCP4_9CAUD</name>
<proteinExistence type="predicted"/>
<sequence length="39" mass="4638">MGQLLIKVVAPKVSQIRRIALQKYNFILNYQNFFNYFSA</sequence>
<accession>A0A8S5LCP4</accession>
<organism evidence="1">
    <name type="scientific">Myoviridae sp. ct35n35</name>
    <dbReference type="NCBI Taxonomy" id="2823534"/>
    <lineage>
        <taxon>Viruses</taxon>
        <taxon>Duplodnaviria</taxon>
        <taxon>Heunggongvirae</taxon>
        <taxon>Uroviricota</taxon>
        <taxon>Caudoviricetes</taxon>
    </lineage>
</organism>
<protein>
    <submittedName>
        <fullName evidence="1">Uncharacterized protein</fullName>
    </submittedName>
</protein>
<dbReference type="EMBL" id="BK014683">
    <property type="protein sequence ID" value="DAD67694.1"/>
    <property type="molecule type" value="Genomic_DNA"/>
</dbReference>
<reference evidence="1" key="1">
    <citation type="journal article" date="2021" name="Proc. Natl. Acad. Sci. U.S.A.">
        <title>A Catalog of Tens of Thousands of Viruses from Human Metagenomes Reveals Hidden Associations with Chronic Diseases.</title>
        <authorList>
            <person name="Tisza M.J."/>
            <person name="Buck C.B."/>
        </authorList>
    </citation>
    <scope>NUCLEOTIDE SEQUENCE</scope>
    <source>
        <strain evidence="1">Ct35n35</strain>
    </source>
</reference>
<evidence type="ECO:0000313" key="1">
    <source>
        <dbReference type="EMBL" id="DAD67694.1"/>
    </source>
</evidence>